<dbReference type="Proteomes" id="UP000296049">
    <property type="component" value="Unassembled WGS sequence"/>
</dbReference>
<evidence type="ECO:0000313" key="3">
    <source>
        <dbReference type="Proteomes" id="UP000296049"/>
    </source>
</evidence>
<sequence>MEKSLPVEGSSSHFSCIVADTFNFFVSRLSNETAIVPKLLSKSDCGNERRATILNGFTSGCREAAPQSQGLQERKETLLAYTGSQEMGEPSWPTVLPTHQAGNTAAGCAVELLFGTEGQGLCGHTTGGLSRSVNLGITHFPGDVRTAMISKKASTENSPWLALVLEGGSVTKGFRENVYQVTGGMGSHSCAFMDCDPTDIDFADKSLESLQCTSFGTDLTACKKTYEDIKGCVLCFQQPLTITTTAKTASKHPLYLILDFLRALRMPYSDYQGAKSNSTCIDPFSQSTYTQCLVTTGSFYSQLREASIDRQFKSESELISEGAPQEPFDVTRVTVTLWLHKRQLAISALSIQPVSRPVGGTRELEILVLENRWYLLRHERADSYPKCADGNRLEAMSKGQKVSKGAQNVNTEHRSSKGWNNMTSKTLLLPKRAVWCRGLEEEKGEEEVCAQCWFSCHLVIDYWHVLQLRSPWLLGTVPETQEGSASALRQGYEGRKKFALEFTERPSRD</sequence>
<organism evidence="2 3">
    <name type="scientific">Anas platyrhynchos</name>
    <name type="common">Mallard</name>
    <name type="synonym">Anas boschas</name>
    <dbReference type="NCBI Taxonomy" id="8839"/>
    <lineage>
        <taxon>Eukaryota</taxon>
        <taxon>Metazoa</taxon>
        <taxon>Chordata</taxon>
        <taxon>Craniata</taxon>
        <taxon>Vertebrata</taxon>
        <taxon>Euteleostomi</taxon>
        <taxon>Archelosauria</taxon>
        <taxon>Archosauria</taxon>
        <taxon>Dinosauria</taxon>
        <taxon>Saurischia</taxon>
        <taxon>Theropoda</taxon>
        <taxon>Coelurosauria</taxon>
        <taxon>Aves</taxon>
        <taxon>Neognathae</taxon>
        <taxon>Galloanserae</taxon>
        <taxon>Anseriformes</taxon>
        <taxon>Anatidae</taxon>
        <taxon>Anatinae</taxon>
        <taxon>Anas</taxon>
    </lineage>
</organism>
<gene>
    <name evidence="2" type="ORF">Anapl_16165</name>
</gene>
<accession>R0M1B7</accession>
<reference evidence="3" key="1">
    <citation type="journal article" date="2013" name="Nat. Genet.">
        <title>The duck genome and transcriptome provide insight into an avian influenza virus reservoir species.</title>
        <authorList>
            <person name="Huang Y."/>
            <person name="Li Y."/>
            <person name="Burt D.W."/>
            <person name="Chen H."/>
            <person name="Zhang Y."/>
            <person name="Qian W."/>
            <person name="Kim H."/>
            <person name="Gan S."/>
            <person name="Zhao Y."/>
            <person name="Li J."/>
            <person name="Yi K."/>
            <person name="Feng H."/>
            <person name="Zhu P."/>
            <person name="Li B."/>
            <person name="Liu Q."/>
            <person name="Fairley S."/>
            <person name="Magor K.E."/>
            <person name="Du Z."/>
            <person name="Hu X."/>
            <person name="Goodman L."/>
            <person name="Tafer H."/>
            <person name="Vignal A."/>
            <person name="Lee T."/>
            <person name="Kim K.W."/>
            <person name="Sheng Z."/>
            <person name="An Y."/>
            <person name="Searle S."/>
            <person name="Herrero J."/>
            <person name="Groenen M.A."/>
            <person name="Crooijmans R.P."/>
            <person name="Faraut T."/>
            <person name="Cai Q."/>
            <person name="Webster R.G."/>
            <person name="Aldridge J.R."/>
            <person name="Warren W.C."/>
            <person name="Bartschat S."/>
            <person name="Kehr S."/>
            <person name="Marz M."/>
            <person name="Stadler P.F."/>
            <person name="Smith J."/>
            <person name="Kraus R.H."/>
            <person name="Zhao Y."/>
            <person name="Ren L."/>
            <person name="Fei J."/>
            <person name="Morisson M."/>
            <person name="Kaiser P."/>
            <person name="Griffin D.K."/>
            <person name="Rao M."/>
            <person name="Pitel F."/>
            <person name="Wang J."/>
            <person name="Li N."/>
        </authorList>
    </citation>
    <scope>NUCLEOTIDE SEQUENCE [LARGE SCALE GENOMIC DNA]</scope>
</reference>
<proteinExistence type="predicted"/>
<name>R0M1B7_ANAPL</name>
<dbReference type="AlphaFoldDB" id="R0M1B7"/>
<protein>
    <submittedName>
        <fullName evidence="2">Uncharacterized protein</fullName>
    </submittedName>
</protein>
<keyword evidence="3" id="KW-1185">Reference proteome</keyword>
<evidence type="ECO:0000313" key="2">
    <source>
        <dbReference type="EMBL" id="EOB06468.1"/>
    </source>
</evidence>
<feature type="region of interest" description="Disordered" evidence="1">
    <location>
        <begin position="398"/>
        <end position="417"/>
    </location>
</feature>
<evidence type="ECO:0000256" key="1">
    <source>
        <dbReference type="SAM" id="MobiDB-lite"/>
    </source>
</evidence>
<dbReference type="EMBL" id="KB742613">
    <property type="protein sequence ID" value="EOB06468.1"/>
    <property type="molecule type" value="Genomic_DNA"/>
</dbReference>